<keyword evidence="2" id="KW-1185">Reference proteome</keyword>
<proteinExistence type="predicted"/>
<comment type="caution">
    <text evidence="1">The sequence shown here is derived from an EMBL/GenBank/DDBJ whole genome shotgun (WGS) entry which is preliminary data.</text>
</comment>
<gene>
    <name evidence="1" type="ORF">GJ700_09795</name>
</gene>
<accession>A0A7X2ILA3</accession>
<dbReference type="EMBL" id="WKJJ01000005">
    <property type="protein sequence ID" value="MRV72004.1"/>
    <property type="molecule type" value="Genomic_DNA"/>
</dbReference>
<organism evidence="1 2">
    <name type="scientific">Pseudoduganella rivuli</name>
    <dbReference type="NCBI Taxonomy" id="2666085"/>
    <lineage>
        <taxon>Bacteria</taxon>
        <taxon>Pseudomonadati</taxon>
        <taxon>Pseudomonadota</taxon>
        <taxon>Betaproteobacteria</taxon>
        <taxon>Burkholderiales</taxon>
        <taxon>Oxalobacteraceae</taxon>
        <taxon>Telluria group</taxon>
        <taxon>Pseudoduganella</taxon>
    </lineage>
</organism>
<dbReference type="Proteomes" id="UP000446768">
    <property type="component" value="Unassembled WGS sequence"/>
</dbReference>
<protein>
    <submittedName>
        <fullName evidence="1">Uncharacterized protein</fullName>
    </submittedName>
</protein>
<reference evidence="1 2" key="1">
    <citation type="submission" date="2019-11" db="EMBL/GenBank/DDBJ databases">
        <title>Novel species isolated from a subtropical stream in China.</title>
        <authorList>
            <person name="Lu H."/>
        </authorList>
    </citation>
    <scope>NUCLEOTIDE SEQUENCE [LARGE SCALE GENOMIC DNA]</scope>
    <source>
        <strain evidence="1 2">FT92W</strain>
    </source>
</reference>
<evidence type="ECO:0000313" key="1">
    <source>
        <dbReference type="EMBL" id="MRV72004.1"/>
    </source>
</evidence>
<dbReference type="AlphaFoldDB" id="A0A7X2ILA3"/>
<dbReference type="RefSeq" id="WP_154373126.1">
    <property type="nucleotide sequence ID" value="NZ_WKJJ01000005.1"/>
</dbReference>
<evidence type="ECO:0000313" key="2">
    <source>
        <dbReference type="Proteomes" id="UP000446768"/>
    </source>
</evidence>
<sequence length="92" mass="10673">MLKRAGRKRSNFIVLKTLDDSESRSRFCMCRRHPVEQVPGQQAVDFDFDALTQLVRDFLLLGKRNRKLAIGRRAFLPIDRHRIPHNSKGISA</sequence>
<name>A0A7X2ILA3_9BURK</name>